<dbReference type="Pfam" id="PF23023">
    <property type="entry name" value="Anti-Pycsar_Apyc1"/>
    <property type="match status" value="1"/>
</dbReference>
<dbReference type="Proteomes" id="UP000182045">
    <property type="component" value="Unassembled WGS sequence"/>
</dbReference>
<keyword evidence="1 4" id="KW-0378">Hydrolase</keyword>
<dbReference type="Gene3D" id="3.60.15.10">
    <property type="entry name" value="Ribonuclease Z/Hydroxyacylglutathione hydrolase-like"/>
    <property type="match status" value="1"/>
</dbReference>
<dbReference type="PANTHER" id="PTHR46018:SF2">
    <property type="entry name" value="ZINC PHOSPHODIESTERASE ELAC PROTEIN 1"/>
    <property type="match status" value="1"/>
</dbReference>
<reference evidence="3 6" key="2">
    <citation type="submission" date="2016-01" db="EMBL/GenBank/DDBJ databases">
        <authorList>
            <person name="Varghese N."/>
        </authorList>
    </citation>
    <scope>NUCLEOTIDE SEQUENCE [LARGE SCALE GENOMIC DNA]</scope>
    <source>
        <strain evidence="3 6">HL-91</strain>
    </source>
</reference>
<name>A0A0P7WK06_9RHOB</name>
<feature type="domain" description="Metallo-beta-lactamase" evidence="2">
    <location>
        <begin position="21"/>
        <end position="222"/>
    </location>
</feature>
<dbReference type="Proteomes" id="UP000050413">
    <property type="component" value="Unassembled WGS sequence"/>
</dbReference>
<dbReference type="EMBL" id="FBYC01000004">
    <property type="protein sequence ID" value="CUX83989.1"/>
    <property type="molecule type" value="Genomic_DNA"/>
</dbReference>
<dbReference type="RefSeq" id="WP_072247374.1">
    <property type="nucleotide sequence ID" value="NZ_FBYC01000004.1"/>
</dbReference>
<dbReference type="SUPFAM" id="SSF56281">
    <property type="entry name" value="Metallo-hydrolase/oxidoreductase"/>
    <property type="match status" value="1"/>
</dbReference>
<evidence type="ECO:0000313" key="3">
    <source>
        <dbReference type="EMBL" id="CUX83989.1"/>
    </source>
</evidence>
<evidence type="ECO:0000313" key="4">
    <source>
        <dbReference type="EMBL" id="KPP91022.1"/>
    </source>
</evidence>
<proteinExistence type="predicted"/>
<dbReference type="STRING" id="1666912.Ga0058931_3296"/>
<dbReference type="SMART" id="SM00849">
    <property type="entry name" value="Lactamase_B"/>
    <property type="match status" value="1"/>
</dbReference>
<accession>A0A0P7WK06</accession>
<dbReference type="InterPro" id="IPR001279">
    <property type="entry name" value="Metallo-B-lactamas"/>
</dbReference>
<dbReference type="InterPro" id="IPR044094">
    <property type="entry name" value="AtsA-like_MBL-fold"/>
</dbReference>
<reference evidence="4 5" key="1">
    <citation type="submission" date="2015-09" db="EMBL/GenBank/DDBJ databases">
        <title>Identification and resolution of microdiversity through metagenomic sequencing of parallel consortia.</title>
        <authorList>
            <person name="Nelson W.C."/>
            <person name="Romine M.F."/>
            <person name="Lindemann S.R."/>
        </authorList>
    </citation>
    <scope>NUCLEOTIDE SEQUENCE [LARGE SCALE GENOMIC DNA]</scope>
    <source>
        <strain evidence="4">HL-91</strain>
    </source>
</reference>
<evidence type="ECO:0000256" key="1">
    <source>
        <dbReference type="ARBA" id="ARBA00022801"/>
    </source>
</evidence>
<organism evidence="4 5">
    <name type="scientific">Roseibaca calidilacus</name>
    <dbReference type="NCBI Taxonomy" id="1666912"/>
    <lineage>
        <taxon>Bacteria</taxon>
        <taxon>Pseudomonadati</taxon>
        <taxon>Pseudomonadota</taxon>
        <taxon>Alphaproteobacteria</taxon>
        <taxon>Rhodobacterales</taxon>
        <taxon>Paracoccaceae</taxon>
        <taxon>Roseinatronobacter</taxon>
    </lineage>
</organism>
<dbReference type="AlphaFoldDB" id="A0A0P7WK06"/>
<dbReference type="EMBL" id="LJSG01000016">
    <property type="protein sequence ID" value="KPP91022.1"/>
    <property type="molecule type" value="Genomic_DNA"/>
</dbReference>
<evidence type="ECO:0000259" key="2">
    <source>
        <dbReference type="SMART" id="SM00849"/>
    </source>
</evidence>
<evidence type="ECO:0000313" key="6">
    <source>
        <dbReference type="Proteomes" id="UP000182045"/>
    </source>
</evidence>
<dbReference type="CDD" id="cd07719">
    <property type="entry name" value="arylsulfatase_AtsA-like_MBL-fold"/>
    <property type="match status" value="1"/>
</dbReference>
<dbReference type="PATRIC" id="fig|1666912.4.peg.3007"/>
<protein>
    <submittedName>
        <fullName evidence="4">Metal-dependent hydrolases of the beta-lactamase superfamily III</fullName>
    </submittedName>
    <submittedName>
        <fullName evidence="3">Ribonuclease BN, tRNA processing enzyme</fullName>
    </submittedName>
</protein>
<sequence>MASVTILGAKGGPALRKDGAMPTSLLVQMGGAQIVVDCGLGVTRGLVQAGVDLRGLSQIVITHLHSDHVLELGPLVHTAWTTGLRTPLHIWGPPGLRAYWDGFMASMAFDCDLRVTDEGRPPLDDLVRLHVLDEGAFTLGPVHARALRVPHPPVTDCFALRLDADGKSLCLSADTAYFPPLADLAQGADVLLHEAMLPQGIEAIIAKTGMGDKLRAHLTGSHSTADQAAQIATQAGVGHLVFYHIIPADDPAFGLTDWQAAISGHWDGPFTLAHDGLTVEF</sequence>
<dbReference type="PANTHER" id="PTHR46018">
    <property type="entry name" value="ZINC PHOSPHODIESTERASE ELAC PROTEIN 1"/>
    <property type="match status" value="1"/>
</dbReference>
<evidence type="ECO:0000313" key="5">
    <source>
        <dbReference type="Proteomes" id="UP000050413"/>
    </source>
</evidence>
<gene>
    <name evidence="3" type="ORF">Ga0058931_3296</name>
    <name evidence="4" type="ORF">HLUCCA05_06280</name>
</gene>
<dbReference type="OrthoDB" id="9803916at2"/>
<dbReference type="GO" id="GO:0042781">
    <property type="term" value="F:3'-tRNA processing endoribonuclease activity"/>
    <property type="evidence" value="ECO:0007669"/>
    <property type="project" value="TreeGrafter"/>
</dbReference>
<comment type="caution">
    <text evidence="4">The sequence shown here is derived from an EMBL/GenBank/DDBJ whole genome shotgun (WGS) entry which is preliminary data.</text>
</comment>
<dbReference type="InterPro" id="IPR036866">
    <property type="entry name" value="RibonucZ/Hydroxyglut_hydro"/>
</dbReference>
<keyword evidence="6" id="KW-1185">Reference proteome</keyword>